<sequence length="131" mass="14963">MILLDSSFLIALFNENDPAHNRAIGEMKKFEIEEKKFIISEQSLAKTIDVLLTDAGQEKAKIFMDFAVENYRIQETDLEDIAAILQILQSQKNSINYSDATLIYLSKFFGCSIATYNENLLKELKGYNVLK</sequence>
<dbReference type="InterPro" id="IPR029060">
    <property type="entry name" value="PIN-like_dom_sf"/>
</dbReference>
<dbReference type="AlphaFoldDB" id="A0A5E4LKJ0"/>
<evidence type="ECO:0000313" key="2">
    <source>
        <dbReference type="EMBL" id="VVC02510.1"/>
    </source>
</evidence>
<comment type="caution">
    <text evidence="2">The sequence shown here is derived from an EMBL/GenBank/DDBJ whole genome shotgun (WGS) entry which is preliminary data.</text>
</comment>
<organism evidence="2 3">
    <name type="scientific">Candidatus Bilamarchaeum dharawalense</name>
    <dbReference type="NCBI Taxonomy" id="2885759"/>
    <lineage>
        <taxon>Archaea</taxon>
        <taxon>Candidatus Micrarchaeota</taxon>
        <taxon>Candidatus Micrarchaeia</taxon>
        <taxon>Candidatus Anstonellales</taxon>
        <taxon>Candidatus Bilamarchaeaceae</taxon>
        <taxon>Candidatus Bilamarchaeum</taxon>
    </lineage>
</organism>
<dbReference type="Gene3D" id="3.40.50.1010">
    <property type="entry name" value="5'-nuclease"/>
    <property type="match status" value="1"/>
</dbReference>
<keyword evidence="2" id="KW-0540">Nuclease</keyword>
<keyword evidence="2" id="KW-0378">Hydrolase</keyword>
<dbReference type="GO" id="GO:0016787">
    <property type="term" value="F:hydrolase activity"/>
    <property type="evidence" value="ECO:0007669"/>
    <property type="project" value="UniProtKB-KW"/>
</dbReference>
<protein>
    <submittedName>
        <fullName evidence="2">tRNA(fMet)-specific endonuclease VapC</fullName>
        <ecNumber evidence="2">3.1.-.-</ecNumber>
    </submittedName>
</protein>
<dbReference type="Pfam" id="PF01850">
    <property type="entry name" value="PIN"/>
    <property type="match status" value="1"/>
</dbReference>
<proteinExistence type="predicted"/>
<dbReference type="Proteomes" id="UP000789941">
    <property type="component" value="Unassembled WGS sequence"/>
</dbReference>
<evidence type="ECO:0000259" key="1">
    <source>
        <dbReference type="Pfam" id="PF01850"/>
    </source>
</evidence>
<dbReference type="GO" id="GO:0004519">
    <property type="term" value="F:endonuclease activity"/>
    <property type="evidence" value="ECO:0007669"/>
    <property type="project" value="UniProtKB-KW"/>
</dbReference>
<accession>A0A5E4LKJ0</accession>
<evidence type="ECO:0000313" key="3">
    <source>
        <dbReference type="Proteomes" id="UP000789941"/>
    </source>
</evidence>
<keyword evidence="2" id="KW-0255">Endonuclease</keyword>
<feature type="domain" description="PIN" evidence="1">
    <location>
        <begin position="2"/>
        <end position="120"/>
    </location>
</feature>
<reference evidence="2 3" key="1">
    <citation type="submission" date="2019-08" db="EMBL/GenBank/DDBJ databases">
        <authorList>
            <person name="Vazquez-Campos X."/>
        </authorList>
    </citation>
    <scope>NUCLEOTIDE SEQUENCE [LARGE SCALE GENOMIC DNA]</scope>
    <source>
        <strain evidence="2">LFW-283_2</strain>
    </source>
</reference>
<name>A0A5E4LKJ0_9ARCH</name>
<gene>
    <name evidence="2" type="primary">vapC</name>
    <name evidence="2" type="ORF">LFW2832_00041</name>
</gene>
<dbReference type="SUPFAM" id="SSF88723">
    <property type="entry name" value="PIN domain-like"/>
    <property type="match status" value="1"/>
</dbReference>
<dbReference type="EMBL" id="CABMJJ010000001">
    <property type="protein sequence ID" value="VVC02510.1"/>
    <property type="molecule type" value="Genomic_DNA"/>
</dbReference>
<dbReference type="InterPro" id="IPR002716">
    <property type="entry name" value="PIN_dom"/>
</dbReference>
<dbReference type="EC" id="3.1.-.-" evidence="2"/>